<dbReference type="PANTHER" id="PTHR30287">
    <property type="entry name" value="MEMBRANE COMPONENT OF PREDICTED ABC SUPERFAMILY METABOLITE UPTAKE TRANSPORTER"/>
    <property type="match status" value="1"/>
</dbReference>
<evidence type="ECO:0000313" key="9">
    <source>
        <dbReference type="Proteomes" id="UP000245720"/>
    </source>
</evidence>
<comment type="subcellular location">
    <subcellularLocation>
        <location evidence="1">Cell membrane</location>
        <topology evidence="1">Multi-pass membrane protein</topology>
    </subcellularLocation>
</comment>
<evidence type="ECO:0000256" key="4">
    <source>
        <dbReference type="ARBA" id="ARBA00022989"/>
    </source>
</evidence>
<keyword evidence="2" id="KW-1003">Cell membrane</keyword>
<dbReference type="RefSeq" id="WP_109725822.1">
    <property type="nucleotide sequence ID" value="NZ_QGDI01000003.1"/>
</dbReference>
<comment type="caution">
    <text evidence="8">The sequence shown here is derived from an EMBL/GenBank/DDBJ whole genome shotgun (WGS) entry which is preliminary data.</text>
</comment>
<evidence type="ECO:0000259" key="7">
    <source>
        <dbReference type="Pfam" id="PF02687"/>
    </source>
</evidence>
<dbReference type="OrthoDB" id="9766372at2"/>
<protein>
    <submittedName>
        <fullName evidence="8">Putative ABC transport system permease protein</fullName>
    </submittedName>
</protein>
<evidence type="ECO:0000256" key="2">
    <source>
        <dbReference type="ARBA" id="ARBA00022475"/>
    </source>
</evidence>
<feature type="transmembrane region" description="Helical" evidence="6">
    <location>
        <begin position="751"/>
        <end position="774"/>
    </location>
</feature>
<evidence type="ECO:0000256" key="6">
    <source>
        <dbReference type="SAM" id="Phobius"/>
    </source>
</evidence>
<sequence length="786" mass="87844">MFWRILKKDLKRKRTMNIILLLFVIICSMFAAASINNIIAVTGGIDHFFDISDVTDVALSMPAESDLDDRIRELPGVSEVRTEKYIMVTSSKNFSRDGVKLDNFINPAFFISDDNMGTKYFDEDNNVITDVEKGCFYANSPFLFNLDIKEGDVFDVNIDGQTVPLRYRGRFKGALLSHESFANPFLIIDSEDYNYLDQDENTDFNGLLSMTVYVNTEDVDAVRELIKDSESVSLSTREEMKDNYLFDILAAYLLMAISVILMFTGFVVLRFTIGFTISEEFREIGVMKAVGIDNRSIRGMYIVKYLAISVVGAAIGFICSLPLTDAMMKTVSENAVLDDNNSRFMGIISSVLVVAVILLFCYFCTRRVKKLSPIDAVRSGQTGERFRRKSILHLGRSKLPSTGFMALNDVLSAPKRFSIITLIFTLCMLLMMLMSNFALTLRSEKILWVFTVPECDAIIADVEYFKELYEDPMKYRELLDDSEKMLEENGIPGKCSTAIGARGETAYKDKKANIGYWIIKSRDDYRQRMNEGSAPQKTDEIAMTGKAMDSIGAGIGDRVRTVIGDKEYEFLITGRYSTFEYNGYCALLHSDFEFAPTRVNSTMGLQIDFDGDPDKETVARNIEMLKGIIDSDKVYTPSEMINSATGMSDTLSAIKKLMMILTVVVTSLIVILMERSFISKEKSEIALMKAVGVSNGSLILQHVLRFVITAVLACIVSTAVMMPLSDLLMNWVCSMIGDVSGMKCAFDPLEIFLICPAILIGVTVIGSALTALYMKTIKASDTASIE</sequence>
<evidence type="ECO:0000256" key="1">
    <source>
        <dbReference type="ARBA" id="ARBA00004651"/>
    </source>
</evidence>
<feature type="transmembrane region" description="Helical" evidence="6">
    <location>
        <begin position="417"/>
        <end position="439"/>
    </location>
</feature>
<name>A0A315Y3A0_RUMFL</name>
<reference evidence="8 9" key="1">
    <citation type="submission" date="2018-05" db="EMBL/GenBank/DDBJ databases">
        <title>The Hungate 1000. A catalogue of reference genomes from the rumen microbiome.</title>
        <authorList>
            <person name="Kelly W."/>
        </authorList>
    </citation>
    <scope>NUCLEOTIDE SEQUENCE [LARGE SCALE GENOMIC DNA]</scope>
    <source>
        <strain evidence="8 9">SAb67</strain>
    </source>
</reference>
<proteinExistence type="predicted"/>
<dbReference type="EMBL" id="QGDI01000003">
    <property type="protein sequence ID" value="PWJ14038.1"/>
    <property type="molecule type" value="Genomic_DNA"/>
</dbReference>
<feature type="transmembrane region" description="Helical" evidence="6">
    <location>
        <begin position="344"/>
        <end position="364"/>
    </location>
</feature>
<dbReference type="GO" id="GO:0005886">
    <property type="term" value="C:plasma membrane"/>
    <property type="evidence" value="ECO:0007669"/>
    <property type="project" value="UniProtKB-SubCell"/>
</dbReference>
<evidence type="ECO:0000256" key="3">
    <source>
        <dbReference type="ARBA" id="ARBA00022692"/>
    </source>
</evidence>
<feature type="transmembrane region" description="Helical" evidence="6">
    <location>
        <begin position="305"/>
        <end position="324"/>
    </location>
</feature>
<evidence type="ECO:0000256" key="5">
    <source>
        <dbReference type="ARBA" id="ARBA00023136"/>
    </source>
</evidence>
<dbReference type="InterPro" id="IPR038766">
    <property type="entry name" value="Membrane_comp_ABC_pdt"/>
</dbReference>
<feature type="transmembrane region" description="Helical" evidence="6">
    <location>
        <begin position="699"/>
        <end position="722"/>
    </location>
</feature>
<keyword evidence="4 6" id="KW-1133">Transmembrane helix</keyword>
<gene>
    <name evidence="8" type="ORF">IE37_00970</name>
</gene>
<dbReference type="Pfam" id="PF02687">
    <property type="entry name" value="FtsX"/>
    <property type="match status" value="2"/>
</dbReference>
<feature type="transmembrane region" description="Helical" evidence="6">
    <location>
        <begin position="244"/>
        <end position="269"/>
    </location>
</feature>
<evidence type="ECO:0000313" key="8">
    <source>
        <dbReference type="EMBL" id="PWJ14038.1"/>
    </source>
</evidence>
<organism evidence="8 9">
    <name type="scientific">Ruminococcus flavefaciens</name>
    <dbReference type="NCBI Taxonomy" id="1265"/>
    <lineage>
        <taxon>Bacteria</taxon>
        <taxon>Bacillati</taxon>
        <taxon>Bacillota</taxon>
        <taxon>Clostridia</taxon>
        <taxon>Eubacteriales</taxon>
        <taxon>Oscillospiraceae</taxon>
        <taxon>Ruminococcus</taxon>
    </lineage>
</organism>
<feature type="domain" description="ABC3 transporter permease C-terminal" evidence="7">
    <location>
        <begin position="657"/>
        <end position="777"/>
    </location>
</feature>
<keyword evidence="5 6" id="KW-0472">Membrane</keyword>
<keyword evidence="3 6" id="KW-0812">Transmembrane</keyword>
<dbReference type="PANTHER" id="PTHR30287:SF2">
    <property type="entry name" value="BLL1001 PROTEIN"/>
    <property type="match status" value="1"/>
</dbReference>
<dbReference type="AlphaFoldDB" id="A0A315Y3A0"/>
<accession>A0A315Y3A0</accession>
<dbReference type="Proteomes" id="UP000245720">
    <property type="component" value="Unassembled WGS sequence"/>
</dbReference>
<feature type="domain" description="ABC3 transporter permease C-terminal" evidence="7">
    <location>
        <begin position="256"/>
        <end position="373"/>
    </location>
</feature>
<feature type="transmembrane region" description="Helical" evidence="6">
    <location>
        <begin position="657"/>
        <end position="678"/>
    </location>
</feature>
<dbReference type="InterPro" id="IPR003838">
    <property type="entry name" value="ABC3_permease_C"/>
</dbReference>